<keyword evidence="6" id="KW-0997">Cell inner membrane</keyword>
<keyword evidence="4 6" id="KW-1133">Transmembrane helix</keyword>
<dbReference type="STRING" id="147645.A6J80_03800"/>
<name>A0A1V0GP84_9RHOB</name>
<evidence type="ECO:0000256" key="6">
    <source>
        <dbReference type="HAMAP-Rule" id="MF_02079"/>
    </source>
</evidence>
<gene>
    <name evidence="6" type="primary">mrdB</name>
    <name evidence="6" type="synonym">rodA</name>
    <name evidence="7" type="ORF">A6J80_03800</name>
</gene>
<dbReference type="RefSeq" id="WP_080620557.1">
    <property type="nucleotide sequence ID" value="NZ_CAWMZI010000001.1"/>
</dbReference>
<protein>
    <recommendedName>
        <fullName evidence="6">Peptidoglycan glycosyltransferase MrdB</fullName>
        <shortName evidence="6">PGT</shortName>
        <ecNumber evidence="6">2.4.99.28</ecNumber>
    </recommendedName>
    <alternativeName>
        <fullName evidence="6">Cell elongation protein RodA</fullName>
    </alternativeName>
    <alternativeName>
        <fullName evidence="6">Cell wall polymerase</fullName>
    </alternativeName>
    <alternativeName>
        <fullName evidence="6">Peptidoglycan polymerase</fullName>
        <shortName evidence="6">PG polymerase</shortName>
    </alternativeName>
</protein>
<feature type="transmembrane region" description="Helical" evidence="6">
    <location>
        <begin position="286"/>
        <end position="307"/>
    </location>
</feature>
<dbReference type="GO" id="GO:0009252">
    <property type="term" value="P:peptidoglycan biosynthetic process"/>
    <property type="evidence" value="ECO:0007669"/>
    <property type="project" value="UniProtKB-UniRule"/>
</dbReference>
<evidence type="ECO:0000256" key="5">
    <source>
        <dbReference type="ARBA" id="ARBA00023136"/>
    </source>
</evidence>
<evidence type="ECO:0000256" key="4">
    <source>
        <dbReference type="ARBA" id="ARBA00022989"/>
    </source>
</evidence>
<dbReference type="HAMAP" id="MF_02079">
    <property type="entry name" value="PGT_RodA"/>
    <property type="match status" value="1"/>
</dbReference>
<dbReference type="EMBL" id="CP020442">
    <property type="protein sequence ID" value="ARC35618.1"/>
    <property type="molecule type" value="Genomic_DNA"/>
</dbReference>
<dbReference type="GO" id="GO:0005886">
    <property type="term" value="C:plasma membrane"/>
    <property type="evidence" value="ECO:0007669"/>
    <property type="project" value="UniProtKB-SubCell"/>
</dbReference>
<dbReference type="GO" id="GO:0008955">
    <property type="term" value="F:peptidoglycan glycosyltransferase activity"/>
    <property type="evidence" value="ECO:0007669"/>
    <property type="project" value="UniProtKB-UniRule"/>
</dbReference>
<reference evidence="7" key="1">
    <citation type="submission" date="2017-12" db="EMBL/GenBank/DDBJ databases">
        <title>FDA dAtabase for Regulatory Grade micrObial Sequences (FDA-ARGOS): Supporting development and validation of Infectious Disease Dx tests.</title>
        <authorList>
            <person name="Campos J."/>
            <person name="Goldberg B."/>
            <person name="Tallon L."/>
            <person name="Sadzewicz L."/>
            <person name="Sengamalay N."/>
            <person name="Ott S."/>
            <person name="Godinez A."/>
            <person name="Nagaraj S."/>
            <person name="Vyas G."/>
            <person name="Aluvathingal J."/>
            <person name="Nadendla S."/>
            <person name="Geyer C."/>
            <person name="Nandy P."/>
            <person name="Hobson J."/>
            <person name="Sichtig H."/>
        </authorList>
    </citation>
    <scope>NUCLEOTIDE SEQUENCE</scope>
    <source>
        <strain evidence="7">FDAARGOS_252</strain>
    </source>
</reference>
<dbReference type="InterPro" id="IPR001182">
    <property type="entry name" value="FtsW/RodA"/>
</dbReference>
<keyword evidence="2 6" id="KW-0812">Transmembrane</keyword>
<dbReference type="GO" id="GO:0015648">
    <property type="term" value="F:lipid-linked peptidoglycan transporter activity"/>
    <property type="evidence" value="ECO:0007669"/>
    <property type="project" value="TreeGrafter"/>
</dbReference>
<keyword evidence="6" id="KW-1003">Cell membrane</keyword>
<keyword evidence="6" id="KW-0961">Cell wall biogenesis/degradation</keyword>
<comment type="pathway">
    <text evidence="6">Cell wall biogenesis; peptidoglycan biosynthesis.</text>
</comment>
<keyword evidence="3 6" id="KW-0133">Cell shape</keyword>
<keyword evidence="6" id="KW-0328">Glycosyltransferase</keyword>
<evidence type="ECO:0000256" key="3">
    <source>
        <dbReference type="ARBA" id="ARBA00022960"/>
    </source>
</evidence>
<accession>A0A1V0GP84</accession>
<feature type="transmembrane region" description="Helical" evidence="6">
    <location>
        <begin position="56"/>
        <end position="76"/>
    </location>
</feature>
<dbReference type="GO" id="GO:0071555">
    <property type="term" value="P:cell wall organization"/>
    <property type="evidence" value="ECO:0007669"/>
    <property type="project" value="UniProtKB-KW"/>
</dbReference>
<feature type="transmembrane region" description="Helical" evidence="6">
    <location>
        <begin position="319"/>
        <end position="340"/>
    </location>
</feature>
<feature type="transmembrane region" description="Helical" evidence="6">
    <location>
        <begin position="20"/>
        <end position="44"/>
    </location>
</feature>
<feature type="transmembrane region" description="Helical" evidence="6">
    <location>
        <begin position="145"/>
        <end position="163"/>
    </location>
</feature>
<dbReference type="InterPro" id="IPR011923">
    <property type="entry name" value="RodA/MrdB"/>
</dbReference>
<dbReference type="KEGG" id="pye:A6J80_03800"/>
<evidence type="ECO:0000256" key="2">
    <source>
        <dbReference type="ARBA" id="ARBA00022692"/>
    </source>
</evidence>
<dbReference type="GO" id="GO:0008360">
    <property type="term" value="P:regulation of cell shape"/>
    <property type="evidence" value="ECO:0007669"/>
    <property type="project" value="UniProtKB-KW"/>
</dbReference>
<keyword evidence="8" id="KW-1185">Reference proteome</keyword>
<evidence type="ECO:0000256" key="1">
    <source>
        <dbReference type="ARBA" id="ARBA00004141"/>
    </source>
</evidence>
<dbReference type="UniPathway" id="UPA00219"/>
<keyword evidence="6" id="KW-0573">Peptidoglycan synthesis</keyword>
<comment type="catalytic activity">
    <reaction evidence="6">
        <text>[GlcNAc-(1-&gt;4)-Mur2Ac(oyl-L-Ala-gamma-D-Glu-L-Lys-D-Ala-D-Ala)](n)-di-trans,octa-cis-undecaprenyl diphosphate + beta-D-GlcNAc-(1-&gt;4)-Mur2Ac(oyl-L-Ala-gamma-D-Glu-L-Lys-D-Ala-D-Ala)-di-trans,octa-cis-undecaprenyl diphosphate = [GlcNAc-(1-&gt;4)-Mur2Ac(oyl-L-Ala-gamma-D-Glu-L-Lys-D-Ala-D-Ala)](n+1)-di-trans,octa-cis-undecaprenyl diphosphate + di-trans,octa-cis-undecaprenyl diphosphate + H(+)</text>
        <dbReference type="Rhea" id="RHEA:23708"/>
        <dbReference type="Rhea" id="RHEA-COMP:9602"/>
        <dbReference type="Rhea" id="RHEA-COMP:9603"/>
        <dbReference type="ChEBI" id="CHEBI:15378"/>
        <dbReference type="ChEBI" id="CHEBI:58405"/>
        <dbReference type="ChEBI" id="CHEBI:60033"/>
        <dbReference type="ChEBI" id="CHEBI:78435"/>
        <dbReference type="EC" id="2.4.99.28"/>
    </reaction>
</comment>
<dbReference type="NCBIfam" id="TIGR02210">
    <property type="entry name" value="rodA_shape"/>
    <property type="match status" value="1"/>
</dbReference>
<dbReference type="Proteomes" id="UP000191257">
    <property type="component" value="Chromosome"/>
</dbReference>
<comment type="similarity">
    <text evidence="6">Belongs to the SEDS family. MrdB/RodA subfamily.</text>
</comment>
<dbReference type="Pfam" id="PF01098">
    <property type="entry name" value="FTSW_RODA_SPOVE"/>
    <property type="match status" value="1"/>
</dbReference>
<feature type="transmembrane region" description="Helical" evidence="6">
    <location>
        <begin position="175"/>
        <end position="207"/>
    </location>
</feature>
<dbReference type="eggNOG" id="COG0772">
    <property type="taxonomic scope" value="Bacteria"/>
</dbReference>
<dbReference type="GO" id="GO:0032153">
    <property type="term" value="C:cell division site"/>
    <property type="evidence" value="ECO:0007669"/>
    <property type="project" value="TreeGrafter"/>
</dbReference>
<sequence>MSHLDYSVERVPTGWRKILYLNWPLVFLVTAVSCIGFLMLYSVSGGDIDRWAMPQMERFAAGMVIMIALAFVPTWFWRSISVGFYAVCLLLLVLVEVMGHVGMGAQRWLVIGPIRIQPSELTKIAFVMTLAAYYDWLPVEKVSRPLWVLIPVVLILAPTALVLMQPDLGTSVMLIAGGGIVMFAAGVSLWYFAAVIAIVVGLVTAVMESRGTDWQLLHDYQFKRIDTFLDPGSDPLGAGYNIMQAQIALGSGGWSGRGFMQGTQSRLNFLPEKHTDFIFTSLAEEFGFVGAASLLALYVLILGFCLYSALTNKDRFASLMTIGIAGTFFLYFAINMATVMGMLPAKGSPLPLVSYGGTSLMILLMGFGILQSAHVHRPR</sequence>
<evidence type="ECO:0000313" key="7">
    <source>
        <dbReference type="EMBL" id="ARC35618.1"/>
    </source>
</evidence>
<dbReference type="GO" id="GO:0051301">
    <property type="term" value="P:cell division"/>
    <property type="evidence" value="ECO:0007669"/>
    <property type="project" value="InterPro"/>
</dbReference>
<dbReference type="PANTHER" id="PTHR30474">
    <property type="entry name" value="CELL CYCLE PROTEIN"/>
    <property type="match status" value="1"/>
</dbReference>
<evidence type="ECO:0000313" key="8">
    <source>
        <dbReference type="Proteomes" id="UP000191257"/>
    </source>
</evidence>
<keyword evidence="6" id="KW-0808">Transferase</keyword>
<keyword evidence="5 6" id="KW-0472">Membrane</keyword>
<feature type="transmembrane region" description="Helical" evidence="6">
    <location>
        <begin position="352"/>
        <end position="370"/>
    </location>
</feature>
<dbReference type="AlphaFoldDB" id="A0A1V0GP84"/>
<organism evidence="7 8">
    <name type="scientific">Paracoccus yeei</name>
    <dbReference type="NCBI Taxonomy" id="147645"/>
    <lineage>
        <taxon>Bacteria</taxon>
        <taxon>Pseudomonadati</taxon>
        <taxon>Pseudomonadota</taxon>
        <taxon>Alphaproteobacteria</taxon>
        <taxon>Rhodobacterales</taxon>
        <taxon>Paracoccaceae</taxon>
        <taxon>Paracoccus</taxon>
    </lineage>
</organism>
<proteinExistence type="inferred from homology"/>
<comment type="function">
    <text evidence="6">Peptidoglycan polymerase that is essential for cell wall elongation.</text>
</comment>
<dbReference type="PANTHER" id="PTHR30474:SF1">
    <property type="entry name" value="PEPTIDOGLYCAN GLYCOSYLTRANSFERASE MRDB"/>
    <property type="match status" value="1"/>
</dbReference>
<comment type="subcellular location">
    <subcellularLocation>
        <location evidence="6">Cell inner membrane</location>
        <topology evidence="6">Multi-pass membrane protein</topology>
    </subcellularLocation>
    <subcellularLocation>
        <location evidence="1">Membrane</location>
        <topology evidence="1">Multi-pass membrane protein</topology>
    </subcellularLocation>
</comment>
<dbReference type="EC" id="2.4.99.28" evidence="6"/>
<feature type="transmembrane region" description="Helical" evidence="6">
    <location>
        <begin position="82"/>
        <end position="101"/>
    </location>
</feature>